<gene>
    <name evidence="2" type="ORF">FTUN_8452</name>
</gene>
<accession>A0A6M5Z5X5</accession>
<feature type="region of interest" description="Disordered" evidence="1">
    <location>
        <begin position="29"/>
        <end position="82"/>
    </location>
</feature>
<dbReference type="Proteomes" id="UP000503447">
    <property type="component" value="Chromosome"/>
</dbReference>
<reference evidence="3" key="1">
    <citation type="submission" date="2020-05" db="EMBL/GenBank/DDBJ databases">
        <title>Frigoriglobus tundricola gen. nov., sp. nov., a psychrotolerant cellulolytic planctomycete of the family Gemmataceae with two divergent copies of 16S rRNA gene.</title>
        <authorList>
            <person name="Kulichevskaya I.S."/>
            <person name="Ivanova A.A."/>
            <person name="Naumoff D.G."/>
            <person name="Beletsky A.V."/>
            <person name="Rijpstra W.I.C."/>
            <person name="Sinninghe Damste J.S."/>
            <person name="Mardanov A.V."/>
            <person name="Ravin N.V."/>
            <person name="Dedysh S.N."/>
        </authorList>
    </citation>
    <scope>NUCLEOTIDE SEQUENCE [LARGE SCALE GENOMIC DNA]</scope>
    <source>
        <strain evidence="3">PL17</strain>
    </source>
</reference>
<proteinExistence type="predicted"/>
<feature type="compositionally biased region" description="Polar residues" evidence="1">
    <location>
        <begin position="53"/>
        <end position="82"/>
    </location>
</feature>
<name>A0A6M5Z5X5_9BACT</name>
<sequence length="82" mass="8830">MLGVIRELARKNDRSMEQEIKAGLIEIANARKAQPISRSGPRPGPGRPMSDCWPSSQAEPTNGSPVRNHDSTTANHHTGSTA</sequence>
<dbReference type="KEGG" id="ftj:FTUN_8452"/>
<evidence type="ECO:0000256" key="1">
    <source>
        <dbReference type="SAM" id="MobiDB-lite"/>
    </source>
</evidence>
<keyword evidence="3" id="KW-1185">Reference proteome</keyword>
<dbReference type="EMBL" id="CP053452">
    <property type="protein sequence ID" value="QJX00814.1"/>
    <property type="molecule type" value="Genomic_DNA"/>
</dbReference>
<evidence type="ECO:0000313" key="2">
    <source>
        <dbReference type="EMBL" id="QJX00814.1"/>
    </source>
</evidence>
<evidence type="ECO:0000313" key="3">
    <source>
        <dbReference type="Proteomes" id="UP000503447"/>
    </source>
</evidence>
<dbReference type="AlphaFoldDB" id="A0A6M5Z5X5"/>
<protein>
    <submittedName>
        <fullName evidence="2">Uncharacterized protein</fullName>
    </submittedName>
</protein>
<organism evidence="2 3">
    <name type="scientific">Frigoriglobus tundricola</name>
    <dbReference type="NCBI Taxonomy" id="2774151"/>
    <lineage>
        <taxon>Bacteria</taxon>
        <taxon>Pseudomonadati</taxon>
        <taxon>Planctomycetota</taxon>
        <taxon>Planctomycetia</taxon>
        <taxon>Gemmatales</taxon>
        <taxon>Gemmataceae</taxon>
        <taxon>Frigoriglobus</taxon>
    </lineage>
</organism>